<dbReference type="InParanoid" id="A0A0H2RXU2"/>
<dbReference type="EMBL" id="KQ085945">
    <property type="protein sequence ID" value="KLO14328.1"/>
    <property type="molecule type" value="Genomic_DNA"/>
</dbReference>
<evidence type="ECO:0000313" key="3">
    <source>
        <dbReference type="Proteomes" id="UP000053477"/>
    </source>
</evidence>
<protein>
    <submittedName>
        <fullName evidence="2">Uncharacterized protein</fullName>
    </submittedName>
</protein>
<evidence type="ECO:0000313" key="2">
    <source>
        <dbReference type="EMBL" id="KLO14328.1"/>
    </source>
</evidence>
<keyword evidence="3" id="KW-1185">Reference proteome</keyword>
<feature type="region of interest" description="Disordered" evidence="1">
    <location>
        <begin position="302"/>
        <end position="327"/>
    </location>
</feature>
<dbReference type="Proteomes" id="UP000053477">
    <property type="component" value="Unassembled WGS sequence"/>
</dbReference>
<proteinExistence type="predicted"/>
<accession>A0A0H2RXU2</accession>
<evidence type="ECO:0000256" key="1">
    <source>
        <dbReference type="SAM" id="MobiDB-lite"/>
    </source>
</evidence>
<reference evidence="2 3" key="1">
    <citation type="submission" date="2015-04" db="EMBL/GenBank/DDBJ databases">
        <title>Complete genome sequence of Schizopora paradoxa KUC8140, a cosmopolitan wood degrader in East Asia.</title>
        <authorList>
            <consortium name="DOE Joint Genome Institute"/>
            <person name="Min B."/>
            <person name="Park H."/>
            <person name="Jang Y."/>
            <person name="Kim J.-J."/>
            <person name="Kim K.H."/>
            <person name="Pangilinan J."/>
            <person name="Lipzen A."/>
            <person name="Riley R."/>
            <person name="Grigoriev I.V."/>
            <person name="Spatafora J.W."/>
            <person name="Choi I.-G."/>
        </authorList>
    </citation>
    <scope>NUCLEOTIDE SEQUENCE [LARGE SCALE GENOMIC DNA]</scope>
    <source>
        <strain evidence="2 3">KUC8140</strain>
    </source>
</reference>
<dbReference type="AlphaFoldDB" id="A0A0H2RXU2"/>
<organism evidence="2 3">
    <name type="scientific">Schizopora paradoxa</name>
    <dbReference type="NCBI Taxonomy" id="27342"/>
    <lineage>
        <taxon>Eukaryota</taxon>
        <taxon>Fungi</taxon>
        <taxon>Dikarya</taxon>
        <taxon>Basidiomycota</taxon>
        <taxon>Agaricomycotina</taxon>
        <taxon>Agaricomycetes</taxon>
        <taxon>Hymenochaetales</taxon>
        <taxon>Schizoporaceae</taxon>
        <taxon>Schizopora</taxon>
    </lineage>
</organism>
<name>A0A0H2RXU2_9AGAM</name>
<gene>
    <name evidence="2" type="ORF">SCHPADRAFT_889347</name>
</gene>
<sequence>MVMNFTNDESFEDLEIEVLEKLGIFGEYKKALLFLLAIAVKITYKGIEIIKGLPELFWIGYGWKEEAAVKDCVKYGVMKLGIMLPFGCLFVSLGDWFSVMNYPIWAFNSTSVVRKGMSFHCISAFSLKIAKIWGLGLFTGASCGSRQTRQGKERLTSGLQYDTEQEARILIEGGEPVIFLCNMHETTGCGIPFLVALSLQIGNALTSIRVSVLEWARKGIQDAALLRFAIAIVIRREAHLFWLAEHLMYDLWESLRGLEPGELDNLSKENTALEIPLYLAQFWGRSVDPKALPFGRKSLGGTVPRAASKPRARELPSQIAKAWNHPR</sequence>